<organism evidence="1 2">
    <name type="scientific">Paraglomus brasilianum</name>
    <dbReference type="NCBI Taxonomy" id="144538"/>
    <lineage>
        <taxon>Eukaryota</taxon>
        <taxon>Fungi</taxon>
        <taxon>Fungi incertae sedis</taxon>
        <taxon>Mucoromycota</taxon>
        <taxon>Glomeromycotina</taxon>
        <taxon>Glomeromycetes</taxon>
        <taxon>Paraglomerales</taxon>
        <taxon>Paraglomeraceae</taxon>
        <taxon>Paraglomus</taxon>
    </lineage>
</organism>
<accession>A0A9N9AMB2</accession>
<sequence>MDENQGTTEDTIIAQENVVNVEEGAVPKLSPEELVVYNRLNVAEKVTFLKVL</sequence>
<evidence type="ECO:0000313" key="1">
    <source>
        <dbReference type="EMBL" id="CAG8534763.1"/>
    </source>
</evidence>
<keyword evidence="2" id="KW-1185">Reference proteome</keyword>
<dbReference type="Proteomes" id="UP000789739">
    <property type="component" value="Unassembled WGS sequence"/>
</dbReference>
<comment type="caution">
    <text evidence="1">The sequence shown here is derived from an EMBL/GenBank/DDBJ whole genome shotgun (WGS) entry which is preliminary data.</text>
</comment>
<protein>
    <submittedName>
        <fullName evidence="1">6222_t:CDS:1</fullName>
    </submittedName>
</protein>
<dbReference type="OrthoDB" id="2435632at2759"/>
<dbReference type="AlphaFoldDB" id="A0A9N9AMB2"/>
<evidence type="ECO:0000313" key="2">
    <source>
        <dbReference type="Proteomes" id="UP000789739"/>
    </source>
</evidence>
<dbReference type="EMBL" id="CAJVPI010000436">
    <property type="protein sequence ID" value="CAG8534763.1"/>
    <property type="molecule type" value="Genomic_DNA"/>
</dbReference>
<name>A0A9N9AMB2_9GLOM</name>
<reference evidence="1" key="1">
    <citation type="submission" date="2021-06" db="EMBL/GenBank/DDBJ databases">
        <authorList>
            <person name="Kallberg Y."/>
            <person name="Tangrot J."/>
            <person name="Rosling A."/>
        </authorList>
    </citation>
    <scope>NUCLEOTIDE SEQUENCE</scope>
    <source>
        <strain evidence="1">BR232B</strain>
    </source>
</reference>
<proteinExistence type="predicted"/>
<feature type="non-terminal residue" evidence="1">
    <location>
        <position position="1"/>
    </location>
</feature>
<gene>
    <name evidence="1" type="ORF">PBRASI_LOCUS4288</name>
</gene>